<comment type="pathway">
    <text evidence="2 12">Cofactor biosynthesis; NAD(+) biosynthesis; iminoaspartate from L-aspartate (oxidase route): step 1/1.</text>
</comment>
<name>A0AB72ZCF2_LISIO</name>
<dbReference type="Proteomes" id="UP000003597">
    <property type="component" value="Unassembled WGS sequence"/>
</dbReference>
<evidence type="ECO:0000256" key="9">
    <source>
        <dbReference type="ARBA" id="ARBA00023002"/>
    </source>
</evidence>
<evidence type="ECO:0000313" key="15">
    <source>
        <dbReference type="Proteomes" id="UP000003597"/>
    </source>
</evidence>
<dbReference type="NCBIfam" id="TIGR00551">
    <property type="entry name" value="nadB"/>
    <property type="match status" value="1"/>
</dbReference>
<comment type="caution">
    <text evidence="14">The sequence shown here is derived from an EMBL/GenBank/DDBJ whole genome shotgun (WGS) entry which is preliminary data.</text>
</comment>
<dbReference type="FunFam" id="3.90.700.10:FF:000002">
    <property type="entry name" value="L-aspartate oxidase"/>
    <property type="match status" value="1"/>
</dbReference>
<evidence type="ECO:0000256" key="10">
    <source>
        <dbReference type="ARBA" id="ARBA00048305"/>
    </source>
</evidence>
<comment type="catalytic activity">
    <reaction evidence="10">
        <text>L-aspartate + O2 = iminosuccinate + H2O2</text>
        <dbReference type="Rhea" id="RHEA:25876"/>
        <dbReference type="ChEBI" id="CHEBI:15379"/>
        <dbReference type="ChEBI" id="CHEBI:16240"/>
        <dbReference type="ChEBI" id="CHEBI:29991"/>
        <dbReference type="ChEBI" id="CHEBI:77875"/>
        <dbReference type="EC" id="1.4.3.16"/>
    </reaction>
    <physiologicalReaction direction="left-to-right" evidence="10">
        <dbReference type="Rhea" id="RHEA:25877"/>
    </physiologicalReaction>
</comment>
<evidence type="ECO:0000256" key="8">
    <source>
        <dbReference type="ARBA" id="ARBA00022827"/>
    </source>
</evidence>
<gene>
    <name evidence="14" type="ORF">HMPREF0557_00483</name>
</gene>
<keyword evidence="6 12" id="KW-0285">Flavoprotein</keyword>
<dbReference type="GO" id="GO:0005737">
    <property type="term" value="C:cytoplasm"/>
    <property type="evidence" value="ECO:0007669"/>
    <property type="project" value="UniProtKB-SubCell"/>
</dbReference>
<dbReference type="Gene3D" id="3.90.700.10">
    <property type="entry name" value="Succinate dehydrogenase/fumarate reductase flavoprotein, catalytic domain"/>
    <property type="match status" value="1"/>
</dbReference>
<keyword evidence="7 12" id="KW-0662">Pyridine nucleotide biosynthesis</keyword>
<dbReference type="SUPFAM" id="SSF56425">
    <property type="entry name" value="Succinate dehydrogenase/fumarate reductase flavoprotein, catalytic domain"/>
    <property type="match status" value="1"/>
</dbReference>
<comment type="similarity">
    <text evidence="3 12">Belongs to the FAD-dependent oxidoreductase 2 family. NadB subfamily.</text>
</comment>
<dbReference type="EC" id="1.4.3.16" evidence="4 11"/>
<dbReference type="GO" id="GO:0034628">
    <property type="term" value="P:'de novo' NAD+ biosynthetic process from L-aspartate"/>
    <property type="evidence" value="ECO:0007669"/>
    <property type="project" value="TreeGrafter"/>
</dbReference>
<keyword evidence="15" id="KW-1185">Reference proteome</keyword>
<dbReference type="InterPro" id="IPR003953">
    <property type="entry name" value="FAD-dep_OxRdtase_2_FAD-bd"/>
</dbReference>
<dbReference type="GO" id="GO:0008734">
    <property type="term" value="F:L-aspartate oxidase activity"/>
    <property type="evidence" value="ECO:0007669"/>
    <property type="project" value="UniProtKB-UniRule"/>
</dbReference>
<dbReference type="InterPro" id="IPR005288">
    <property type="entry name" value="NadB"/>
</dbReference>
<dbReference type="PRINTS" id="PR00368">
    <property type="entry name" value="FADPNR"/>
</dbReference>
<evidence type="ECO:0000256" key="11">
    <source>
        <dbReference type="NCBIfam" id="TIGR00551"/>
    </source>
</evidence>
<dbReference type="InterPro" id="IPR036188">
    <property type="entry name" value="FAD/NAD-bd_sf"/>
</dbReference>
<dbReference type="InterPro" id="IPR027477">
    <property type="entry name" value="Succ_DH/fumarate_Rdtase_cat_sf"/>
</dbReference>
<comment type="subcellular location">
    <subcellularLocation>
        <location evidence="12">Cytoplasm</location>
    </subcellularLocation>
</comment>
<feature type="domain" description="FAD-dependent oxidoreductase 2 FAD-binding" evidence="13">
    <location>
        <begin position="33"/>
        <end position="396"/>
    </location>
</feature>
<dbReference type="SUPFAM" id="SSF51905">
    <property type="entry name" value="FAD/NAD(P)-binding domain"/>
    <property type="match status" value="1"/>
</dbReference>
<comment type="function">
    <text evidence="12">Catalyzes the oxidation of L-aspartate to iminoaspartate.</text>
</comment>
<evidence type="ECO:0000313" key="14">
    <source>
        <dbReference type="EMBL" id="EHN62514.1"/>
    </source>
</evidence>
<evidence type="ECO:0000256" key="12">
    <source>
        <dbReference type="RuleBase" id="RU362049"/>
    </source>
</evidence>
<dbReference type="GO" id="GO:0033765">
    <property type="term" value="F:steroid dehydrogenase activity, acting on the CH-CH group of donors"/>
    <property type="evidence" value="ECO:0007669"/>
    <property type="project" value="UniProtKB-ARBA"/>
</dbReference>
<dbReference type="InterPro" id="IPR037099">
    <property type="entry name" value="Fum_R/Succ_DH_flav-like_C_sf"/>
</dbReference>
<evidence type="ECO:0000256" key="5">
    <source>
        <dbReference type="ARBA" id="ARBA00021901"/>
    </source>
</evidence>
<evidence type="ECO:0000256" key="1">
    <source>
        <dbReference type="ARBA" id="ARBA00001974"/>
    </source>
</evidence>
<keyword evidence="8 12" id="KW-0274">FAD</keyword>
<evidence type="ECO:0000256" key="2">
    <source>
        <dbReference type="ARBA" id="ARBA00004950"/>
    </source>
</evidence>
<evidence type="ECO:0000256" key="3">
    <source>
        <dbReference type="ARBA" id="ARBA00008562"/>
    </source>
</evidence>
<evidence type="ECO:0000256" key="7">
    <source>
        <dbReference type="ARBA" id="ARBA00022642"/>
    </source>
</evidence>
<dbReference type="PANTHER" id="PTHR42716">
    <property type="entry name" value="L-ASPARTATE OXIDASE"/>
    <property type="match status" value="1"/>
</dbReference>
<protein>
    <recommendedName>
        <fullName evidence="5 11">L-aspartate oxidase</fullName>
        <ecNumber evidence="4 11">1.4.3.16</ecNumber>
    </recommendedName>
</protein>
<comment type="cofactor">
    <cofactor evidence="1 12">
        <name>FAD</name>
        <dbReference type="ChEBI" id="CHEBI:57692"/>
    </cofactor>
</comment>
<sequence length="511" mass="56565">MIIDDKTTVYSLRSIQLIEPTMQEVEMMTKERVIIIGSGIAGCTAALRLMQDYDVTIITKSHKEESNSMLAQGGVAAAISKSDTPKKHFSDTFQAGCFHNKVRAVNQLVTCGPIVIQKLINEGMTFDEKDGELSLGLEGAHQLPRILHSGGDQTGKFLTTFLQEKLTKVNWQEQKMAIEIIKHDGRAIGVHCLDKENQLHTYYGEHIILASGGLGQLFPVTTNAATISGDGLALAYRAGATLSDMEFIQFHPTLLFLNGRCHGLISEAVRGEGATLIRADGSAIMETVHPLADLAPRDVVAATLFEEIERGNQVFLDITKVAHFEKRFPAITTSLDEHQVPFRETKRIPVHPGAHFLMGGVRTDLNGKTNIPHLYAIGEVANTGVHGANRLASNSLLETLVFAEKVAEYIHTQKTNRIIAPENPPTYQTTMPHLPEKHILQEKIWETLGITRKPEKITEFLHWLETFKYANHTRETAEISHMIITSKLIAESAIKRTESLGAHRILKGVTK</sequence>
<dbReference type="NCBIfam" id="NF005978">
    <property type="entry name" value="PRK08071.1"/>
    <property type="match status" value="1"/>
</dbReference>
<keyword evidence="9 12" id="KW-0560">Oxidoreductase</keyword>
<proteinExistence type="inferred from homology"/>
<dbReference type="Gene3D" id="3.50.50.60">
    <property type="entry name" value="FAD/NAD(P)-binding domain"/>
    <property type="match status" value="1"/>
</dbReference>
<organism evidence="14 15">
    <name type="scientific">Listeria innocua ATCC 33091</name>
    <dbReference type="NCBI Taxonomy" id="1002366"/>
    <lineage>
        <taxon>Bacteria</taxon>
        <taxon>Bacillati</taxon>
        <taxon>Bacillota</taxon>
        <taxon>Bacilli</taxon>
        <taxon>Bacillales</taxon>
        <taxon>Listeriaceae</taxon>
        <taxon>Listeria</taxon>
    </lineage>
</organism>
<evidence type="ECO:0000256" key="6">
    <source>
        <dbReference type="ARBA" id="ARBA00022630"/>
    </source>
</evidence>
<dbReference type="Pfam" id="PF00890">
    <property type="entry name" value="FAD_binding_2"/>
    <property type="match status" value="1"/>
</dbReference>
<dbReference type="SUPFAM" id="SSF46977">
    <property type="entry name" value="Succinate dehydrogenase/fumarate reductase flavoprotein C-terminal domain"/>
    <property type="match status" value="1"/>
</dbReference>
<dbReference type="AlphaFoldDB" id="A0AB72ZCF2"/>
<dbReference type="Gene3D" id="1.20.58.100">
    <property type="entry name" value="Fumarate reductase/succinate dehydrogenase flavoprotein-like, C-terminal domain"/>
    <property type="match status" value="1"/>
</dbReference>
<evidence type="ECO:0000256" key="4">
    <source>
        <dbReference type="ARBA" id="ARBA00012173"/>
    </source>
</evidence>
<accession>A0AB72ZCF2</accession>
<dbReference type="PANTHER" id="PTHR42716:SF2">
    <property type="entry name" value="L-ASPARTATE OXIDASE, CHLOROPLASTIC"/>
    <property type="match status" value="1"/>
</dbReference>
<dbReference type="EMBL" id="AGCN01000013">
    <property type="protein sequence ID" value="EHN62514.1"/>
    <property type="molecule type" value="Genomic_DNA"/>
</dbReference>
<reference evidence="14 15" key="1">
    <citation type="submission" date="2011-08" db="EMBL/GenBank/DDBJ databases">
        <authorList>
            <person name="Weinstock G."/>
            <person name="Sodergren E."/>
            <person name="Clifton S."/>
            <person name="Fulton L."/>
            <person name="Fulton B."/>
            <person name="Courtney L."/>
            <person name="Fronick C."/>
            <person name="Harrison M."/>
            <person name="Strong C."/>
            <person name="Farmer C."/>
            <person name="Delahaunty K."/>
            <person name="Markovic C."/>
            <person name="Hall O."/>
            <person name="Minx P."/>
            <person name="Tomlinson C."/>
            <person name="Mitreva M."/>
            <person name="Hou S."/>
            <person name="Chen J."/>
            <person name="Wollam A."/>
            <person name="Pepin K.H."/>
            <person name="Johnson M."/>
            <person name="Bhonagiri V."/>
            <person name="Zhang X."/>
            <person name="Suruliraj S."/>
            <person name="Warren W."/>
            <person name="Chinwalla A."/>
            <person name="Mardis E.R."/>
            <person name="Wilson R.K."/>
        </authorList>
    </citation>
    <scope>NUCLEOTIDE SEQUENCE [LARGE SCALE GENOMIC DNA]</scope>
    <source>
        <strain evidence="14 15">ATCC 33091</strain>
    </source>
</reference>
<evidence type="ECO:0000259" key="13">
    <source>
        <dbReference type="Pfam" id="PF00890"/>
    </source>
</evidence>